<name>A0A7R8Z014_HERIL</name>
<dbReference type="EMBL" id="LR899013">
    <property type="protein sequence ID" value="CAD7091071.1"/>
    <property type="molecule type" value="Genomic_DNA"/>
</dbReference>
<evidence type="ECO:0000313" key="7">
    <source>
        <dbReference type="Proteomes" id="UP000594454"/>
    </source>
</evidence>
<gene>
    <name evidence="6" type="ORF">HERILL_LOCUS13516</name>
</gene>
<sequence>MVLRAYPIILIIIGATSIISGTTCNQTAANGGYTNIERNCGSSRERGPVYVENDKDYPLDELEKLLKANSSVYENVMGEDVITDGRKAGPANAECFCESIERVIFPRKGQDHQGDWYNIINHGKFRQGIRIEECMDVGKPCHLRSSIKYPTECRQLYAFRSLLAKVKGRIQMQQFEIPNACKCFIKVNKD</sequence>
<keyword evidence="7" id="KW-1185">Reference proteome</keyword>
<dbReference type="InterPro" id="IPR029034">
    <property type="entry name" value="Cystine-knot_cytokine"/>
</dbReference>
<evidence type="ECO:0000256" key="4">
    <source>
        <dbReference type="SAM" id="SignalP"/>
    </source>
</evidence>
<keyword evidence="2" id="KW-1015">Disulfide bond</keyword>
<keyword evidence="3" id="KW-0325">Glycoprotein</keyword>
<feature type="chain" id="PRO_5031275693" description="Spaetzle domain-containing protein" evidence="4">
    <location>
        <begin position="25"/>
        <end position="190"/>
    </location>
</feature>
<evidence type="ECO:0000256" key="1">
    <source>
        <dbReference type="ARBA" id="ARBA00022729"/>
    </source>
</evidence>
<dbReference type="InterPro" id="IPR032104">
    <property type="entry name" value="Spaetzle"/>
</dbReference>
<dbReference type="OrthoDB" id="6359065at2759"/>
<dbReference type="SUPFAM" id="SSF57501">
    <property type="entry name" value="Cystine-knot cytokines"/>
    <property type="match status" value="1"/>
</dbReference>
<proteinExistence type="predicted"/>
<organism evidence="6 7">
    <name type="scientific">Hermetia illucens</name>
    <name type="common">Black soldier fly</name>
    <dbReference type="NCBI Taxonomy" id="343691"/>
    <lineage>
        <taxon>Eukaryota</taxon>
        <taxon>Metazoa</taxon>
        <taxon>Ecdysozoa</taxon>
        <taxon>Arthropoda</taxon>
        <taxon>Hexapoda</taxon>
        <taxon>Insecta</taxon>
        <taxon>Pterygota</taxon>
        <taxon>Neoptera</taxon>
        <taxon>Endopterygota</taxon>
        <taxon>Diptera</taxon>
        <taxon>Brachycera</taxon>
        <taxon>Stratiomyomorpha</taxon>
        <taxon>Stratiomyidae</taxon>
        <taxon>Hermetiinae</taxon>
        <taxon>Hermetia</taxon>
    </lineage>
</organism>
<feature type="domain" description="Spaetzle" evidence="5">
    <location>
        <begin position="96"/>
        <end position="184"/>
    </location>
</feature>
<evidence type="ECO:0000259" key="5">
    <source>
        <dbReference type="Pfam" id="PF16077"/>
    </source>
</evidence>
<protein>
    <recommendedName>
        <fullName evidence="5">Spaetzle domain-containing protein</fullName>
    </recommendedName>
</protein>
<dbReference type="PANTHER" id="PTHR23199">
    <property type="entry name" value="NEUROTROPHIN 1-RELATED"/>
    <property type="match status" value="1"/>
</dbReference>
<dbReference type="OMA" id="ECFCESI"/>
<accession>A0A7R8Z014</accession>
<dbReference type="Pfam" id="PF16077">
    <property type="entry name" value="Spaetzle"/>
    <property type="match status" value="1"/>
</dbReference>
<dbReference type="InParanoid" id="A0A7R8Z014"/>
<dbReference type="Proteomes" id="UP000594454">
    <property type="component" value="Chromosome 5"/>
</dbReference>
<evidence type="ECO:0000313" key="6">
    <source>
        <dbReference type="EMBL" id="CAD7091071.1"/>
    </source>
</evidence>
<dbReference type="GO" id="GO:0008083">
    <property type="term" value="F:growth factor activity"/>
    <property type="evidence" value="ECO:0007669"/>
    <property type="project" value="TreeGrafter"/>
</dbReference>
<dbReference type="GO" id="GO:0021556">
    <property type="term" value="P:central nervous system formation"/>
    <property type="evidence" value="ECO:0007669"/>
    <property type="project" value="TreeGrafter"/>
</dbReference>
<dbReference type="GO" id="GO:0005121">
    <property type="term" value="F:Toll binding"/>
    <property type="evidence" value="ECO:0007669"/>
    <property type="project" value="TreeGrafter"/>
</dbReference>
<keyword evidence="1 4" id="KW-0732">Signal</keyword>
<reference evidence="6 7" key="1">
    <citation type="submission" date="2020-11" db="EMBL/GenBank/DDBJ databases">
        <authorList>
            <person name="Wallbank WR R."/>
            <person name="Pardo Diaz C."/>
            <person name="Kozak K."/>
            <person name="Martin S."/>
            <person name="Jiggins C."/>
            <person name="Moest M."/>
            <person name="Warren A I."/>
            <person name="Generalovic N T."/>
            <person name="Byers J.R.P. K."/>
            <person name="Montejo-Kovacevich G."/>
            <person name="Yen C E."/>
        </authorList>
    </citation>
    <scope>NUCLEOTIDE SEQUENCE [LARGE SCALE GENOMIC DNA]</scope>
</reference>
<dbReference type="GO" id="GO:0045087">
    <property type="term" value="P:innate immune response"/>
    <property type="evidence" value="ECO:0007669"/>
    <property type="project" value="TreeGrafter"/>
</dbReference>
<evidence type="ECO:0000256" key="3">
    <source>
        <dbReference type="ARBA" id="ARBA00023180"/>
    </source>
</evidence>
<evidence type="ECO:0000256" key="2">
    <source>
        <dbReference type="ARBA" id="ARBA00023157"/>
    </source>
</evidence>
<dbReference type="Gene3D" id="2.10.90.10">
    <property type="entry name" value="Cystine-knot cytokines"/>
    <property type="match status" value="1"/>
</dbReference>
<dbReference type="GO" id="GO:0005615">
    <property type="term" value="C:extracellular space"/>
    <property type="evidence" value="ECO:0007669"/>
    <property type="project" value="UniProtKB-ARBA"/>
</dbReference>
<dbReference type="InterPro" id="IPR052444">
    <property type="entry name" value="Spz/Toll_ligand-like"/>
</dbReference>
<dbReference type="PANTHER" id="PTHR23199:SF12">
    <property type="entry name" value="NEUROTROPHIN 1-RELATED"/>
    <property type="match status" value="1"/>
</dbReference>
<dbReference type="AlphaFoldDB" id="A0A7R8Z014"/>
<feature type="signal peptide" evidence="4">
    <location>
        <begin position="1"/>
        <end position="24"/>
    </location>
</feature>